<dbReference type="GO" id="GO:0071949">
    <property type="term" value="F:FAD binding"/>
    <property type="evidence" value="ECO:0007669"/>
    <property type="project" value="InterPro"/>
</dbReference>
<dbReference type="Gene3D" id="3.30.9.10">
    <property type="entry name" value="D-Amino Acid Oxidase, subunit A, domain 2"/>
    <property type="match status" value="1"/>
</dbReference>
<dbReference type="InterPro" id="IPR006175">
    <property type="entry name" value="YjgF/YER057c/UK114"/>
</dbReference>
<dbReference type="NCBIfam" id="TIGR00004">
    <property type="entry name" value="Rid family detoxifying hydrolase"/>
    <property type="match status" value="1"/>
</dbReference>
<dbReference type="EMBL" id="JAPZBO010000001">
    <property type="protein sequence ID" value="KAJ5331896.1"/>
    <property type="molecule type" value="Genomic_DNA"/>
</dbReference>
<dbReference type="Pfam" id="PF01266">
    <property type="entry name" value="DAO"/>
    <property type="match status" value="1"/>
</dbReference>
<evidence type="ECO:0000256" key="3">
    <source>
        <dbReference type="ARBA" id="ARBA00010552"/>
    </source>
</evidence>
<reference evidence="8" key="1">
    <citation type="submission" date="2022-12" db="EMBL/GenBank/DDBJ databases">
        <authorList>
            <person name="Petersen C."/>
        </authorList>
    </citation>
    <scope>NUCLEOTIDE SEQUENCE</scope>
    <source>
        <strain evidence="8">IBT 21472</strain>
    </source>
</reference>
<dbReference type="FunFam" id="3.30.1330.40:FF:000001">
    <property type="entry name" value="L-PSP family endoribonuclease"/>
    <property type="match status" value="1"/>
</dbReference>
<evidence type="ECO:0000256" key="4">
    <source>
        <dbReference type="ARBA" id="ARBA00022630"/>
    </source>
</evidence>
<comment type="similarity">
    <text evidence="2">Belongs to the DAMOX/DASOX family.</text>
</comment>
<evidence type="ECO:0000256" key="5">
    <source>
        <dbReference type="ARBA" id="ARBA00022827"/>
    </source>
</evidence>
<dbReference type="SUPFAM" id="SSF51971">
    <property type="entry name" value="Nucleotide-binding domain"/>
    <property type="match status" value="1"/>
</dbReference>
<dbReference type="Gene3D" id="3.30.1330.40">
    <property type="entry name" value="RutC-like"/>
    <property type="match status" value="1"/>
</dbReference>
<dbReference type="InterPro" id="IPR035959">
    <property type="entry name" value="RutC-like_sf"/>
</dbReference>
<comment type="caution">
    <text evidence="8">The sequence shown here is derived from an EMBL/GenBank/DDBJ whole genome shotgun (WGS) entry which is preliminary data.</text>
</comment>
<dbReference type="GO" id="GO:0005739">
    <property type="term" value="C:mitochondrion"/>
    <property type="evidence" value="ECO:0007669"/>
    <property type="project" value="UniProtKB-ARBA"/>
</dbReference>
<comment type="similarity">
    <text evidence="3">Belongs to the RutC family.</text>
</comment>
<gene>
    <name evidence="8" type="ORF">N7476_001679</name>
</gene>
<keyword evidence="4" id="KW-0285">Flavoprotein</keyword>
<dbReference type="InterPro" id="IPR006056">
    <property type="entry name" value="RidA"/>
</dbReference>
<dbReference type="Proteomes" id="UP001147746">
    <property type="component" value="Unassembled WGS sequence"/>
</dbReference>
<keyword evidence="9" id="KW-1185">Reference proteome</keyword>
<reference evidence="8" key="2">
    <citation type="journal article" date="2023" name="IMA Fungus">
        <title>Comparative genomic study of the Penicillium genus elucidates a diverse pangenome and 15 lateral gene transfer events.</title>
        <authorList>
            <person name="Petersen C."/>
            <person name="Sorensen T."/>
            <person name="Nielsen M.R."/>
            <person name="Sondergaard T.E."/>
            <person name="Sorensen J.L."/>
            <person name="Fitzpatrick D.A."/>
            <person name="Frisvad J.C."/>
            <person name="Nielsen K.L."/>
        </authorList>
    </citation>
    <scope>NUCLEOTIDE SEQUENCE</scope>
    <source>
        <strain evidence="8">IBT 21472</strain>
    </source>
</reference>
<evidence type="ECO:0000313" key="9">
    <source>
        <dbReference type="Proteomes" id="UP001147746"/>
    </source>
</evidence>
<dbReference type="AlphaFoldDB" id="A0A9W9UCU7"/>
<proteinExistence type="inferred from homology"/>
<evidence type="ECO:0000256" key="6">
    <source>
        <dbReference type="ARBA" id="ARBA00023002"/>
    </source>
</evidence>
<dbReference type="GO" id="GO:0019478">
    <property type="term" value="P:D-amino acid catabolic process"/>
    <property type="evidence" value="ECO:0007669"/>
    <property type="project" value="TreeGrafter"/>
</dbReference>
<organism evidence="8 9">
    <name type="scientific">Penicillium atrosanguineum</name>
    <dbReference type="NCBI Taxonomy" id="1132637"/>
    <lineage>
        <taxon>Eukaryota</taxon>
        <taxon>Fungi</taxon>
        <taxon>Dikarya</taxon>
        <taxon>Ascomycota</taxon>
        <taxon>Pezizomycotina</taxon>
        <taxon>Eurotiomycetes</taxon>
        <taxon>Eurotiomycetidae</taxon>
        <taxon>Eurotiales</taxon>
        <taxon>Aspergillaceae</taxon>
        <taxon>Penicillium</taxon>
    </lineage>
</organism>
<accession>A0A9W9UCU7</accession>
<protein>
    <recommendedName>
        <fullName evidence="7">FAD dependent oxidoreductase domain-containing protein</fullName>
    </recommendedName>
</protein>
<name>A0A9W9UCU7_9EURO</name>
<evidence type="ECO:0000259" key="7">
    <source>
        <dbReference type="Pfam" id="PF01266"/>
    </source>
</evidence>
<dbReference type="Gene3D" id="3.40.50.720">
    <property type="entry name" value="NAD(P)-binding Rossmann-like Domain"/>
    <property type="match status" value="1"/>
</dbReference>
<dbReference type="PANTHER" id="PTHR11530:SF16">
    <property type="entry name" value="D-AMINO ACID OXIDASE (AFU_ORTHOLOGUE AFUA_5G11290)"/>
    <property type="match status" value="1"/>
</dbReference>
<dbReference type="OrthoDB" id="409956at2759"/>
<dbReference type="GO" id="GO:0003884">
    <property type="term" value="F:D-amino-acid oxidase activity"/>
    <property type="evidence" value="ECO:0007669"/>
    <property type="project" value="InterPro"/>
</dbReference>
<keyword evidence="6" id="KW-0560">Oxidoreductase</keyword>
<evidence type="ECO:0000256" key="2">
    <source>
        <dbReference type="ARBA" id="ARBA00006730"/>
    </source>
</evidence>
<dbReference type="InterPro" id="IPR006076">
    <property type="entry name" value="FAD-dep_OxRdtase"/>
</dbReference>
<comment type="cofactor">
    <cofactor evidence="1">
        <name>FAD</name>
        <dbReference type="ChEBI" id="CHEBI:57692"/>
    </cofactor>
</comment>
<dbReference type="SUPFAM" id="SSF55298">
    <property type="entry name" value="YjgF-like"/>
    <property type="match status" value="1"/>
</dbReference>
<dbReference type="InterPro" id="IPR023209">
    <property type="entry name" value="DAO"/>
</dbReference>
<dbReference type="Pfam" id="PF01042">
    <property type="entry name" value="Ribonuc_L-PSP"/>
    <property type="match status" value="1"/>
</dbReference>
<evidence type="ECO:0000313" key="8">
    <source>
        <dbReference type="EMBL" id="KAJ5331896.1"/>
    </source>
</evidence>
<dbReference type="PANTHER" id="PTHR11530">
    <property type="entry name" value="D-AMINO ACID OXIDASE"/>
    <property type="match status" value="1"/>
</dbReference>
<dbReference type="SUPFAM" id="SSF54373">
    <property type="entry name" value="FAD-linked reductases, C-terminal domain"/>
    <property type="match status" value="1"/>
</dbReference>
<sequence>MSPAKAVVTDKAPKPLPQFSSAVKYNGMVYCSGSLGLDPKTFAFAEGGVKEQTRQALKNLAAVLEKAGSGLQNVVKANIFLTSMDNFKIMNEAWDEFFPADLDPKPARTCVAVYQLPLGGDVEIEYYTQITDTNLASLRYRLHPQLRHYSREVNRLNLTSQSPYPIYRSLAIFQDASKQPEPHAKDAIDIRAKGDNCHRVTIILHLNIPNSLSTKLIRRNRAGVIGLTIALLLSKDAKNKLFVIAEFMPGDYDIGYASPWAGANFFPTAEQGTLQAQLEQSTWKVLRHLATSVPEACVHFQEAVVYTREEDVGLAGPLFVGPGKEPWWKDVVDDCRGVPSEDLPRGIAAGTKFKTVCINPPLYLSWLVSECRRRGVIFKRQKIISITEAQDAQHPCGRATDIVVNATGLGSKSLKGVEDSTLFPARGQTVLVENDPGYMMAVTAGRDDRKLGYCMTRAAGGGTILGGCFQKDNFESSADFNLASQFMKNVVDLCPSIVKPGQGVEGLKIIRHAVGLRPMRQDGPRIEVDDESMGVIHCYGHGSYGYQTSWASAEMVVKLVGESKRARQPGLKSLL</sequence>
<evidence type="ECO:0000256" key="1">
    <source>
        <dbReference type="ARBA" id="ARBA00001974"/>
    </source>
</evidence>
<dbReference type="CDD" id="cd00448">
    <property type="entry name" value="YjgF_YER057c_UK114_family"/>
    <property type="match status" value="1"/>
</dbReference>
<keyword evidence="5" id="KW-0274">FAD</keyword>
<feature type="domain" description="FAD dependent oxidoreductase" evidence="7">
    <location>
        <begin position="222"/>
        <end position="558"/>
    </location>
</feature>